<comment type="caution">
    <text evidence="8">The sequence shown here is derived from an EMBL/GenBank/DDBJ whole genome shotgun (WGS) entry which is preliminary data.</text>
</comment>
<dbReference type="PANTHER" id="PTHR43711">
    <property type="entry name" value="TWO-COMPONENT HISTIDINE KINASE"/>
    <property type="match status" value="1"/>
</dbReference>
<dbReference type="AlphaFoldDB" id="A0A5C6U9D5"/>
<evidence type="ECO:0000256" key="3">
    <source>
        <dbReference type="ARBA" id="ARBA00022553"/>
    </source>
</evidence>
<dbReference type="InterPro" id="IPR036097">
    <property type="entry name" value="HisK_dim/P_sf"/>
</dbReference>
<gene>
    <name evidence="8" type="ORF">FSZ31_08925</name>
</gene>
<keyword evidence="6" id="KW-0902">Two-component regulatory system</keyword>
<sequence>MGVDVLNGVLILGLLFALWLVLAGVTIVRGLSMQRRAALTAAQSTKLSALIDAAPVLPLVVREDMRIECPDRLSQWLGLDGAPRYLDDLSPGGGDGASGLSRDDLSALSDHVTAVRRSAGRFSQLVGVAGSHRVLRVSGAPAPARIGGQGAVLLWFADVTEGMADQIEIEAERDRAVTAFESLSALVEAAPFPMWFRDRGLGLRLVNRAYVAATDSDDARAIVAAGTELVEPVAGISAAEAAGQAQAGGAIVQRAIPVTISGARRMMRVVDVPVGRAGVAGFAIDIQDAEDARANFRRFAKAQRDLLDRLSSAVAQFGPDKTLRFANQPLSRLFGLDPAALKEHAEFARFLDRLHSQGRTPEVRDYPAWRSERVGWFNSAEVNEESWQLSDGTHLRTVAQPTPDGGLLLIFEDRTEQVQLASARDTLLRVRTATVDNLFEAIAVFAADGKLQLWNRRFRQVWEIDEAVLAGHPRLDDLLKQLADRLMRPAQAPLIQEIIRAATGERRQRAGKIAFRDGRHFEFAAVPLPDGNALLTMLDVSDSRRIEQALRDRNDALEDADRVKSAFLSKMSYELRTPLTSIAGFAEMLATGYAGELPAAAVDYVGAIVDSVELLGRHIDNVLDLSQSEAGTLPIERVPTNLTEVAQAAATAAIKLAQDNDVELAVELAPSLGAIQGDPRRLRQVLDHLLANAIRYTAAQRSGDARVLLHGDGNMKRARLVISDNGPGIARDKQNRVFDVVSRRSAGGEDGNTGLGLPLSRQLVEGHGGTLSLVSEPGEGTMVTVELPRA</sequence>
<dbReference type="InterPro" id="IPR000014">
    <property type="entry name" value="PAS"/>
</dbReference>
<dbReference type="InterPro" id="IPR004358">
    <property type="entry name" value="Sig_transdc_His_kin-like_C"/>
</dbReference>
<evidence type="ECO:0000256" key="4">
    <source>
        <dbReference type="ARBA" id="ARBA00022679"/>
    </source>
</evidence>
<organism evidence="8 9">
    <name type="scientific">Flavisphingopyxis soli</name>
    <dbReference type="NCBI Taxonomy" id="2601267"/>
    <lineage>
        <taxon>Bacteria</taxon>
        <taxon>Pseudomonadati</taxon>
        <taxon>Pseudomonadota</taxon>
        <taxon>Alphaproteobacteria</taxon>
        <taxon>Sphingomonadales</taxon>
        <taxon>Sphingopyxidaceae</taxon>
        <taxon>Flavisphingopyxis</taxon>
    </lineage>
</organism>
<feature type="domain" description="Histidine kinase" evidence="7">
    <location>
        <begin position="570"/>
        <end position="790"/>
    </location>
</feature>
<evidence type="ECO:0000256" key="2">
    <source>
        <dbReference type="ARBA" id="ARBA00012438"/>
    </source>
</evidence>
<proteinExistence type="predicted"/>
<name>A0A5C6U9D5_9SPHN</name>
<dbReference type="RefSeq" id="WP_147123004.1">
    <property type="nucleotide sequence ID" value="NZ_VOPY01000002.1"/>
</dbReference>
<dbReference type="EMBL" id="VOPY01000002">
    <property type="protein sequence ID" value="TXC69050.1"/>
    <property type="molecule type" value="Genomic_DNA"/>
</dbReference>
<dbReference type="SUPFAM" id="SSF47384">
    <property type="entry name" value="Homodimeric domain of signal transducing histidine kinase"/>
    <property type="match status" value="1"/>
</dbReference>
<dbReference type="OrthoDB" id="9797304at2"/>
<dbReference type="InterPro" id="IPR003661">
    <property type="entry name" value="HisK_dim/P_dom"/>
</dbReference>
<keyword evidence="3" id="KW-0597">Phosphoprotein</keyword>
<reference evidence="8 9" key="1">
    <citation type="submission" date="2019-08" db="EMBL/GenBank/DDBJ databases">
        <title>Sphingorhabdus soil sp. nov., isolated from arctic soil.</title>
        <authorList>
            <person name="Liu Y."/>
        </authorList>
    </citation>
    <scope>NUCLEOTIDE SEQUENCE [LARGE SCALE GENOMIC DNA]</scope>
    <source>
        <strain evidence="8 9">D-2Q-5-6</strain>
    </source>
</reference>
<dbReference type="InterPro" id="IPR003594">
    <property type="entry name" value="HATPase_dom"/>
</dbReference>
<dbReference type="InterPro" id="IPR035965">
    <property type="entry name" value="PAS-like_dom_sf"/>
</dbReference>
<dbReference type="InterPro" id="IPR050736">
    <property type="entry name" value="Sensor_HK_Regulatory"/>
</dbReference>
<comment type="catalytic activity">
    <reaction evidence="1">
        <text>ATP + protein L-histidine = ADP + protein N-phospho-L-histidine.</text>
        <dbReference type="EC" id="2.7.13.3"/>
    </reaction>
</comment>
<evidence type="ECO:0000256" key="6">
    <source>
        <dbReference type="ARBA" id="ARBA00023012"/>
    </source>
</evidence>
<dbReference type="SMART" id="SM00387">
    <property type="entry name" value="HATPase_c"/>
    <property type="match status" value="1"/>
</dbReference>
<dbReference type="Proteomes" id="UP000321129">
    <property type="component" value="Unassembled WGS sequence"/>
</dbReference>
<evidence type="ECO:0000313" key="8">
    <source>
        <dbReference type="EMBL" id="TXC69050.1"/>
    </source>
</evidence>
<dbReference type="Pfam" id="PF12860">
    <property type="entry name" value="PAS_7"/>
    <property type="match status" value="2"/>
</dbReference>
<dbReference type="PANTHER" id="PTHR43711:SF1">
    <property type="entry name" value="HISTIDINE KINASE 1"/>
    <property type="match status" value="1"/>
</dbReference>
<dbReference type="GO" id="GO:0000155">
    <property type="term" value="F:phosphorelay sensor kinase activity"/>
    <property type="evidence" value="ECO:0007669"/>
    <property type="project" value="InterPro"/>
</dbReference>
<dbReference type="Gene3D" id="3.30.565.10">
    <property type="entry name" value="Histidine kinase-like ATPase, C-terminal domain"/>
    <property type="match status" value="1"/>
</dbReference>
<dbReference type="InterPro" id="IPR036890">
    <property type="entry name" value="HATPase_C_sf"/>
</dbReference>
<dbReference type="SUPFAM" id="SSF55874">
    <property type="entry name" value="ATPase domain of HSP90 chaperone/DNA topoisomerase II/histidine kinase"/>
    <property type="match status" value="1"/>
</dbReference>
<dbReference type="CDD" id="cd00075">
    <property type="entry name" value="HATPase"/>
    <property type="match status" value="1"/>
</dbReference>
<protein>
    <recommendedName>
        <fullName evidence="2">histidine kinase</fullName>
        <ecNumber evidence="2">2.7.13.3</ecNumber>
    </recommendedName>
</protein>
<dbReference type="SMART" id="SM00388">
    <property type="entry name" value="HisKA"/>
    <property type="match status" value="1"/>
</dbReference>
<keyword evidence="5 8" id="KW-0418">Kinase</keyword>
<keyword evidence="4" id="KW-0808">Transferase</keyword>
<dbReference type="Gene3D" id="3.30.450.20">
    <property type="entry name" value="PAS domain"/>
    <property type="match status" value="1"/>
</dbReference>
<dbReference type="EC" id="2.7.13.3" evidence="2"/>
<keyword evidence="9" id="KW-1185">Reference proteome</keyword>
<evidence type="ECO:0000313" key="9">
    <source>
        <dbReference type="Proteomes" id="UP000321129"/>
    </source>
</evidence>
<dbReference type="PROSITE" id="PS50109">
    <property type="entry name" value="HIS_KIN"/>
    <property type="match status" value="1"/>
</dbReference>
<evidence type="ECO:0000259" key="7">
    <source>
        <dbReference type="PROSITE" id="PS50109"/>
    </source>
</evidence>
<accession>A0A5C6U9D5</accession>
<dbReference type="Gene3D" id="1.10.287.130">
    <property type="match status" value="1"/>
</dbReference>
<dbReference type="CDD" id="cd00082">
    <property type="entry name" value="HisKA"/>
    <property type="match status" value="1"/>
</dbReference>
<dbReference type="SMART" id="SM00091">
    <property type="entry name" value="PAS"/>
    <property type="match status" value="3"/>
</dbReference>
<dbReference type="InterPro" id="IPR005467">
    <property type="entry name" value="His_kinase_dom"/>
</dbReference>
<dbReference type="PRINTS" id="PR00344">
    <property type="entry name" value="BCTRLSENSOR"/>
</dbReference>
<dbReference type="SUPFAM" id="SSF55785">
    <property type="entry name" value="PYP-like sensor domain (PAS domain)"/>
    <property type="match status" value="1"/>
</dbReference>
<evidence type="ECO:0000256" key="5">
    <source>
        <dbReference type="ARBA" id="ARBA00022777"/>
    </source>
</evidence>
<dbReference type="Pfam" id="PF00512">
    <property type="entry name" value="HisKA"/>
    <property type="match status" value="1"/>
</dbReference>
<evidence type="ECO:0000256" key="1">
    <source>
        <dbReference type="ARBA" id="ARBA00000085"/>
    </source>
</evidence>
<dbReference type="Pfam" id="PF02518">
    <property type="entry name" value="HATPase_c"/>
    <property type="match status" value="1"/>
</dbReference>